<dbReference type="InterPro" id="IPR005798">
    <property type="entry name" value="Cyt_b/b6_C"/>
</dbReference>
<feature type="transmembrane region" description="Helical" evidence="18">
    <location>
        <begin position="114"/>
        <end position="135"/>
    </location>
</feature>
<keyword evidence="7 18" id="KW-0812">Transmembrane</keyword>
<evidence type="ECO:0000259" key="19">
    <source>
        <dbReference type="PROSITE" id="PS51002"/>
    </source>
</evidence>
<feature type="domain" description="Cytochrome b/b6 C-terminal region profile" evidence="20">
    <location>
        <begin position="212"/>
        <end position="379"/>
    </location>
</feature>
<comment type="similarity">
    <text evidence="18">Belongs to the cytochrome b family.</text>
</comment>
<dbReference type="SUPFAM" id="SSF81342">
    <property type="entry name" value="Transmembrane di-heme cytochromes"/>
    <property type="match status" value="1"/>
</dbReference>
<keyword evidence="10 18" id="KW-0249">Electron transport</keyword>
<comment type="function">
    <text evidence="1 18">Component of the ubiquinol-cytochrome c reductase complex (complex III or cytochrome b-c1 complex) that is part of the mitochondrial respiratory chain. The b-c1 complex mediates electron transfer from ubiquinol to cytochrome c. Contributes to the generation of a proton gradient across the mitochondrial membrane that is then used for ATP synthesis.</text>
</comment>
<dbReference type="GO" id="GO:0045275">
    <property type="term" value="C:respiratory chain complex III"/>
    <property type="evidence" value="ECO:0007669"/>
    <property type="project" value="InterPro"/>
</dbReference>
<dbReference type="InterPro" id="IPR048259">
    <property type="entry name" value="Cytochrome_b_N_euk/bac"/>
</dbReference>
<keyword evidence="13" id="KW-0830">Ubiquinone</keyword>
<evidence type="ECO:0000313" key="21">
    <source>
        <dbReference type="EMBL" id="APU51264.1"/>
    </source>
</evidence>
<dbReference type="InterPro" id="IPR027387">
    <property type="entry name" value="Cytb/b6-like_sf"/>
</dbReference>
<evidence type="ECO:0000256" key="16">
    <source>
        <dbReference type="PIRSR" id="PIRSR038885-1"/>
    </source>
</evidence>
<evidence type="ECO:0000256" key="8">
    <source>
        <dbReference type="ARBA" id="ARBA00022723"/>
    </source>
</evidence>
<feature type="transmembrane region" description="Helical" evidence="18">
    <location>
        <begin position="142"/>
        <end position="167"/>
    </location>
</feature>
<keyword evidence="4 18" id="KW-0813">Transport</keyword>
<comment type="cofactor">
    <cofactor evidence="18">
        <name>heme b</name>
        <dbReference type="ChEBI" id="CHEBI:60344"/>
    </cofactor>
    <text evidence="18">Binds 2 heme groups non-covalently.</text>
</comment>
<reference evidence="21" key="1">
    <citation type="journal article" date="2017" name="Gene">
        <title>Sequence motifs associated with paternal transmission of mitochondrial DNA in the horse mussel, Modiolus modiolus (Bivalvia: Mytilidae).</title>
        <authorList>
            <person name="Robicheau B.M."/>
            <person name="Breton S."/>
            <person name="Stewart D.T."/>
        </authorList>
    </citation>
    <scope>NUCLEOTIDE SEQUENCE</scope>
    <source>
        <tissue evidence="21">Gonad</tissue>
    </source>
</reference>
<sequence>MVMGPYRKNHSLLKFVNNSLYDLPAPVNLSVWWNFGSMLGLCLVIQIVSGLVLSFHYTAHVDMAFDAVIHIVRDVNKGWMIRSMHANGASMFFLCIYAHIGRGIYYGSYKYSEVWNVGVVLYLLVMATAFLGYVLPWGQMSYWGATVITSLLTAIPYVGEMLVHWVWGGYSVSNATLVRFYSFHFILPFVIAALSVVHLLFLHESGSNNPLGVSSNDMLIRFHPFYTSKDLVGFFGLFFLLMVLVCYYPELLGNVNNWIPADPMKTPLHIEPEWYFLFAYTILRSIPNKAGGALALVVSVFVLFVIPLLHTGKFRGLSYYPVSQVFFWVLINVWLGLTWLGTCFPEYPFEEIGRALTCWYFIIIVLIPLTQSSWDKLIE</sequence>
<keyword evidence="8 17" id="KW-0479">Metal-binding</keyword>
<dbReference type="InterPro" id="IPR048260">
    <property type="entry name" value="Cytochrome_b_C_euk/bac"/>
</dbReference>
<evidence type="ECO:0000256" key="10">
    <source>
        <dbReference type="ARBA" id="ARBA00022982"/>
    </source>
</evidence>
<dbReference type="SMR" id="A0A1L7H860"/>
<dbReference type="GO" id="GO:0008121">
    <property type="term" value="F:quinol-cytochrome-c reductase activity"/>
    <property type="evidence" value="ECO:0007669"/>
    <property type="project" value="InterPro"/>
</dbReference>
<feature type="transmembrane region" description="Helical" evidence="18">
    <location>
        <begin position="352"/>
        <end position="370"/>
    </location>
</feature>
<dbReference type="GO" id="GO:0005743">
    <property type="term" value="C:mitochondrial inner membrane"/>
    <property type="evidence" value="ECO:0007669"/>
    <property type="project" value="UniProtKB-SubCell"/>
</dbReference>
<protein>
    <recommendedName>
        <fullName evidence="3 18">Cytochrome b</fullName>
    </recommendedName>
</protein>
<dbReference type="PANTHER" id="PTHR19271">
    <property type="entry name" value="CYTOCHROME B"/>
    <property type="match status" value="1"/>
</dbReference>
<evidence type="ECO:0000256" key="1">
    <source>
        <dbReference type="ARBA" id="ARBA00002566"/>
    </source>
</evidence>
<evidence type="ECO:0000256" key="11">
    <source>
        <dbReference type="ARBA" id="ARBA00022989"/>
    </source>
</evidence>
<keyword evidence="12 17" id="KW-0408">Iron</keyword>
<feature type="transmembrane region" description="Helical" evidence="18">
    <location>
        <begin position="31"/>
        <end position="53"/>
    </location>
</feature>
<dbReference type="GO" id="GO:0046872">
    <property type="term" value="F:metal ion binding"/>
    <property type="evidence" value="ECO:0007669"/>
    <property type="project" value="UniProtKB-UniRule"/>
</dbReference>
<feature type="transmembrane region" description="Helical" evidence="18">
    <location>
        <begin position="317"/>
        <end position="340"/>
    </location>
</feature>
<dbReference type="InterPro" id="IPR030689">
    <property type="entry name" value="Cytochrome_b"/>
</dbReference>
<evidence type="ECO:0000256" key="4">
    <source>
        <dbReference type="ARBA" id="ARBA00022448"/>
    </source>
</evidence>
<dbReference type="InterPro" id="IPR016174">
    <property type="entry name" value="Di-haem_cyt_TM"/>
</dbReference>
<feature type="binding site" description="axial binding residue" evidence="17">
    <location>
        <position position="99"/>
    </location>
    <ligand>
        <name>heme b</name>
        <dbReference type="ChEBI" id="CHEBI:60344"/>
        <label>b566</label>
    </ligand>
    <ligandPart>
        <name>Fe</name>
        <dbReference type="ChEBI" id="CHEBI:18248"/>
    </ligandPart>
</feature>
<evidence type="ECO:0000256" key="14">
    <source>
        <dbReference type="ARBA" id="ARBA00023128"/>
    </source>
</evidence>
<feature type="transmembrane region" description="Helical" evidence="18">
    <location>
        <begin position="179"/>
        <end position="202"/>
    </location>
</feature>
<dbReference type="EMBL" id="KX821782">
    <property type="protein sequence ID" value="APU51264.1"/>
    <property type="molecule type" value="Genomic_DNA"/>
</dbReference>
<comment type="subcellular location">
    <subcellularLocation>
        <location evidence="2">Mitochondrion inner membrane</location>
        <topology evidence="2">Multi-pass membrane protein</topology>
    </subcellularLocation>
</comment>
<name>A0A1L7H860_MODMO</name>
<feature type="binding site" description="axial binding residue" evidence="17">
    <location>
        <position position="198"/>
    </location>
    <ligand>
        <name>heme b</name>
        <dbReference type="ChEBI" id="CHEBI:60344"/>
        <label>b566</label>
    </ligand>
    <ligandPart>
        <name>Fe</name>
        <dbReference type="ChEBI" id="CHEBI:18248"/>
    </ligandPart>
</feature>
<feature type="transmembrane region" description="Helical" evidence="18">
    <location>
        <begin position="89"/>
        <end position="108"/>
    </location>
</feature>
<feature type="binding site" description="axial binding residue" evidence="17">
    <location>
        <position position="85"/>
    </location>
    <ligand>
        <name>heme b</name>
        <dbReference type="ChEBI" id="CHEBI:60344"/>
        <label>b562</label>
    </ligand>
    <ligandPart>
        <name>Fe</name>
        <dbReference type="ChEBI" id="CHEBI:18248"/>
    </ligandPart>
</feature>
<evidence type="ECO:0000256" key="6">
    <source>
        <dbReference type="ARBA" id="ARBA00022660"/>
    </source>
</evidence>
<evidence type="ECO:0000256" key="2">
    <source>
        <dbReference type="ARBA" id="ARBA00004448"/>
    </source>
</evidence>
<dbReference type="Pfam" id="PF00032">
    <property type="entry name" value="Cytochrom_B_C"/>
    <property type="match status" value="1"/>
</dbReference>
<dbReference type="AlphaFoldDB" id="A0A1L7H860"/>
<keyword evidence="5 17" id="KW-0349">Heme</keyword>
<keyword evidence="15 18" id="KW-0472">Membrane</keyword>
<keyword evidence="9" id="KW-0999">Mitochondrion inner membrane</keyword>
<proteinExistence type="inferred from homology"/>
<dbReference type="CDD" id="cd00284">
    <property type="entry name" value="Cytochrome_b_N"/>
    <property type="match status" value="1"/>
</dbReference>
<dbReference type="PROSITE" id="PS51003">
    <property type="entry name" value="CYTB_CTER"/>
    <property type="match status" value="1"/>
</dbReference>
<evidence type="ECO:0000256" key="5">
    <source>
        <dbReference type="ARBA" id="ARBA00022617"/>
    </source>
</evidence>
<dbReference type="GO" id="GO:0006122">
    <property type="term" value="P:mitochondrial electron transport, ubiquinol to cytochrome c"/>
    <property type="evidence" value="ECO:0007669"/>
    <property type="project" value="TreeGrafter"/>
</dbReference>
<gene>
    <name evidence="21" type="primary">cob</name>
</gene>
<evidence type="ECO:0000256" key="7">
    <source>
        <dbReference type="ARBA" id="ARBA00022692"/>
    </source>
</evidence>
<evidence type="ECO:0000256" key="17">
    <source>
        <dbReference type="PIRSR" id="PIRSR038885-2"/>
    </source>
</evidence>
<feature type="domain" description="Cytochrome b/b6 N-terminal region profile" evidence="19">
    <location>
        <begin position="3"/>
        <end position="211"/>
    </location>
</feature>
<keyword evidence="14 18" id="KW-0496">Mitochondrion</keyword>
<dbReference type="GO" id="GO:0016491">
    <property type="term" value="F:oxidoreductase activity"/>
    <property type="evidence" value="ECO:0007669"/>
    <property type="project" value="UniProtKB-UniRule"/>
</dbReference>
<dbReference type="InterPro" id="IPR036150">
    <property type="entry name" value="Cyt_b/b6_C_sf"/>
</dbReference>
<dbReference type="RefSeq" id="YP_009344604.1">
    <property type="nucleotide sequence ID" value="NC_033537.1"/>
</dbReference>
<accession>A0A1L7H860</accession>
<dbReference type="InterPro" id="IPR005797">
    <property type="entry name" value="Cyt_b/b6_N"/>
</dbReference>
<organism evidence="21">
    <name type="scientific">Modiolus modiolus</name>
    <name type="common">Northern horsemussel</name>
    <name type="synonym">Mytilus modiolus</name>
    <dbReference type="NCBI Taxonomy" id="40256"/>
    <lineage>
        <taxon>Eukaryota</taxon>
        <taxon>Metazoa</taxon>
        <taxon>Spiralia</taxon>
        <taxon>Lophotrochozoa</taxon>
        <taxon>Mollusca</taxon>
        <taxon>Bivalvia</taxon>
        <taxon>Autobranchia</taxon>
        <taxon>Pteriomorphia</taxon>
        <taxon>Mytilida</taxon>
        <taxon>Mytiloidea</taxon>
        <taxon>Mytilidae</taxon>
        <taxon>Modiolinae</taxon>
        <taxon>Modiolus</taxon>
    </lineage>
</organism>
<evidence type="ECO:0000256" key="15">
    <source>
        <dbReference type="ARBA" id="ARBA00023136"/>
    </source>
</evidence>
<evidence type="ECO:0000259" key="20">
    <source>
        <dbReference type="PROSITE" id="PS51003"/>
    </source>
</evidence>
<dbReference type="SUPFAM" id="SSF81648">
    <property type="entry name" value="a domain/subunit of cytochrome bc1 complex (Ubiquinol-cytochrome c reductase)"/>
    <property type="match status" value="1"/>
</dbReference>
<dbReference type="PANTHER" id="PTHR19271:SF16">
    <property type="entry name" value="CYTOCHROME B"/>
    <property type="match status" value="1"/>
</dbReference>
<evidence type="ECO:0000256" key="13">
    <source>
        <dbReference type="ARBA" id="ARBA00023075"/>
    </source>
</evidence>
<dbReference type="Pfam" id="PF00033">
    <property type="entry name" value="Cytochrome_B"/>
    <property type="match status" value="1"/>
</dbReference>
<dbReference type="Gene3D" id="1.20.810.10">
    <property type="entry name" value="Cytochrome Bc1 Complex, Chain C"/>
    <property type="match status" value="1"/>
</dbReference>
<keyword evidence="6 18" id="KW-0679">Respiratory chain</keyword>
<feature type="binding site" evidence="16">
    <location>
        <position position="203"/>
    </location>
    <ligand>
        <name>a ubiquinone</name>
        <dbReference type="ChEBI" id="CHEBI:16389"/>
    </ligand>
</feature>
<comment type="cofactor">
    <cofactor evidence="17">
        <name>heme</name>
        <dbReference type="ChEBI" id="CHEBI:30413"/>
    </cofactor>
    <text evidence="17">Binds 2 heme groups non-covalently.</text>
</comment>
<feature type="binding site" description="axial binding residue" evidence="17">
    <location>
        <position position="184"/>
    </location>
    <ligand>
        <name>heme b</name>
        <dbReference type="ChEBI" id="CHEBI:60344"/>
        <label>b562</label>
    </ligand>
    <ligandPart>
        <name>Fe</name>
        <dbReference type="ChEBI" id="CHEBI:18248"/>
    </ligandPart>
</feature>
<dbReference type="CDD" id="cd00290">
    <property type="entry name" value="cytochrome_b_C"/>
    <property type="match status" value="1"/>
</dbReference>
<feature type="transmembrane region" description="Helical" evidence="18">
    <location>
        <begin position="231"/>
        <end position="250"/>
    </location>
</feature>
<evidence type="ECO:0000256" key="9">
    <source>
        <dbReference type="ARBA" id="ARBA00022792"/>
    </source>
</evidence>
<dbReference type="PIRSF" id="PIRSF038885">
    <property type="entry name" value="COB"/>
    <property type="match status" value="1"/>
</dbReference>
<evidence type="ECO:0000256" key="18">
    <source>
        <dbReference type="RuleBase" id="RU362117"/>
    </source>
</evidence>
<evidence type="ECO:0000256" key="3">
    <source>
        <dbReference type="ARBA" id="ARBA00013531"/>
    </source>
</evidence>
<dbReference type="PROSITE" id="PS51002">
    <property type="entry name" value="CYTB_NTER"/>
    <property type="match status" value="1"/>
</dbReference>
<geneLocation type="mitochondrion" evidence="21"/>
<evidence type="ECO:0000256" key="12">
    <source>
        <dbReference type="ARBA" id="ARBA00023004"/>
    </source>
</evidence>
<feature type="transmembrane region" description="Helical" evidence="18">
    <location>
        <begin position="290"/>
        <end position="310"/>
    </location>
</feature>
<keyword evidence="11 18" id="KW-1133">Transmembrane helix</keyword>